<dbReference type="InterPro" id="IPR023828">
    <property type="entry name" value="Peptidase_S8_Ser-AS"/>
</dbReference>
<dbReference type="Pfam" id="PF00082">
    <property type="entry name" value="Peptidase_S8"/>
    <property type="match status" value="1"/>
</dbReference>
<dbReference type="Gene3D" id="3.30.70.80">
    <property type="entry name" value="Peptidase S8 propeptide/proteinase inhibitor I9"/>
    <property type="match status" value="1"/>
</dbReference>
<evidence type="ECO:0000259" key="9">
    <source>
        <dbReference type="Pfam" id="PF00082"/>
    </source>
</evidence>
<keyword evidence="4 7" id="KW-0378">Hydrolase</keyword>
<dbReference type="PROSITE" id="PS51892">
    <property type="entry name" value="SUBTILASE"/>
    <property type="match status" value="1"/>
</dbReference>
<feature type="chain" id="PRO_5040263881" description="Cucumisin-like" evidence="8">
    <location>
        <begin position="25"/>
        <end position="736"/>
    </location>
</feature>
<dbReference type="PANTHER" id="PTHR10795">
    <property type="entry name" value="PROPROTEIN CONVERTASE SUBTILISIN/KEXIN"/>
    <property type="match status" value="1"/>
</dbReference>
<dbReference type="AlphaFoldDB" id="A0A9R1WW48"/>
<feature type="domain" description="Peptidase S8/S53" evidence="9">
    <location>
        <begin position="129"/>
        <end position="575"/>
    </location>
</feature>
<feature type="active site" description="Charge relay system" evidence="6 7">
    <location>
        <position position="137"/>
    </location>
</feature>
<dbReference type="InterPro" id="IPR015500">
    <property type="entry name" value="Peptidase_S8_subtilisin-rel"/>
</dbReference>
<protein>
    <recommendedName>
        <fullName evidence="14">Cucumisin-like</fullName>
    </recommendedName>
</protein>
<organism evidence="12 13">
    <name type="scientific">Lactuca sativa</name>
    <name type="common">Garden lettuce</name>
    <dbReference type="NCBI Taxonomy" id="4236"/>
    <lineage>
        <taxon>Eukaryota</taxon>
        <taxon>Viridiplantae</taxon>
        <taxon>Streptophyta</taxon>
        <taxon>Embryophyta</taxon>
        <taxon>Tracheophyta</taxon>
        <taxon>Spermatophyta</taxon>
        <taxon>Magnoliopsida</taxon>
        <taxon>eudicotyledons</taxon>
        <taxon>Gunneridae</taxon>
        <taxon>Pentapetalae</taxon>
        <taxon>asterids</taxon>
        <taxon>campanulids</taxon>
        <taxon>Asterales</taxon>
        <taxon>Asteraceae</taxon>
        <taxon>Cichorioideae</taxon>
        <taxon>Cichorieae</taxon>
        <taxon>Lactucinae</taxon>
        <taxon>Lactuca</taxon>
    </lineage>
</organism>
<feature type="domain" description="Inhibitor I9" evidence="10">
    <location>
        <begin position="32"/>
        <end position="107"/>
    </location>
</feature>
<evidence type="ECO:0000256" key="6">
    <source>
        <dbReference type="PIRSR" id="PIRSR615500-1"/>
    </source>
</evidence>
<dbReference type="SUPFAM" id="SSF52743">
    <property type="entry name" value="Subtilisin-like"/>
    <property type="match status" value="1"/>
</dbReference>
<dbReference type="InterPro" id="IPR036852">
    <property type="entry name" value="Peptidase_S8/S53_dom_sf"/>
</dbReference>
<name>A0A9R1WW48_LACSA</name>
<keyword evidence="13" id="KW-1185">Reference proteome</keyword>
<dbReference type="FunFam" id="2.60.40.2310:FF:000001">
    <property type="entry name" value="Subtilisin-like protease SBT1.5"/>
    <property type="match status" value="1"/>
</dbReference>
<evidence type="ECO:0000256" key="7">
    <source>
        <dbReference type="PROSITE-ProRule" id="PRU01240"/>
    </source>
</evidence>
<dbReference type="GO" id="GO:0006508">
    <property type="term" value="P:proteolysis"/>
    <property type="evidence" value="ECO:0007669"/>
    <property type="project" value="UniProtKB-KW"/>
</dbReference>
<feature type="active site" description="Charge relay system" evidence="6 7">
    <location>
        <position position="526"/>
    </location>
</feature>
<evidence type="ECO:0000256" key="5">
    <source>
        <dbReference type="ARBA" id="ARBA00022825"/>
    </source>
</evidence>
<dbReference type="InterPro" id="IPR000209">
    <property type="entry name" value="Peptidase_S8/S53_dom"/>
</dbReference>
<evidence type="ECO:0000256" key="1">
    <source>
        <dbReference type="ARBA" id="ARBA00011073"/>
    </source>
</evidence>
<evidence type="ECO:0000256" key="3">
    <source>
        <dbReference type="ARBA" id="ARBA00022729"/>
    </source>
</evidence>
<dbReference type="EMBL" id="NBSK02000008">
    <property type="protein sequence ID" value="KAJ0191215.1"/>
    <property type="molecule type" value="Genomic_DNA"/>
</dbReference>
<evidence type="ECO:0000259" key="10">
    <source>
        <dbReference type="Pfam" id="PF05922"/>
    </source>
</evidence>
<evidence type="ECO:0000256" key="2">
    <source>
        <dbReference type="ARBA" id="ARBA00022670"/>
    </source>
</evidence>
<evidence type="ECO:0000256" key="4">
    <source>
        <dbReference type="ARBA" id="ARBA00022801"/>
    </source>
</evidence>
<dbReference type="Gramene" id="rna-gnl|WGS:NBSK|LSAT_8X115380_mrna">
    <property type="protein sequence ID" value="cds-PLY78185.1"/>
    <property type="gene ID" value="gene-LSAT_8X115380"/>
</dbReference>
<dbReference type="Gene3D" id="3.40.50.200">
    <property type="entry name" value="Peptidase S8/S53 domain"/>
    <property type="match status" value="1"/>
</dbReference>
<comment type="similarity">
    <text evidence="1 7">Belongs to the peptidase S8 family.</text>
</comment>
<accession>A0A9R1WW48</accession>
<dbReference type="InterPro" id="IPR041469">
    <property type="entry name" value="Subtilisin-like_FN3"/>
</dbReference>
<dbReference type="InterPro" id="IPR037045">
    <property type="entry name" value="S8pro/Inhibitor_I9_sf"/>
</dbReference>
<comment type="caution">
    <text evidence="12">The sequence shown here is derived from an EMBL/GenBank/DDBJ whole genome shotgun (WGS) entry which is preliminary data.</text>
</comment>
<evidence type="ECO:0008006" key="14">
    <source>
        <dbReference type="Google" id="ProtNLM"/>
    </source>
</evidence>
<evidence type="ECO:0000313" key="12">
    <source>
        <dbReference type="EMBL" id="KAJ0191215.1"/>
    </source>
</evidence>
<dbReference type="CDD" id="cd02120">
    <property type="entry name" value="PA_subtilisin_like"/>
    <property type="match status" value="1"/>
</dbReference>
<gene>
    <name evidence="12" type="ORF">LSAT_V11C800435890</name>
</gene>
<dbReference type="FunFam" id="3.40.50.200:FF:000006">
    <property type="entry name" value="Subtilisin-like protease SBT1.5"/>
    <property type="match status" value="1"/>
</dbReference>
<keyword evidence="5 7" id="KW-0720">Serine protease</keyword>
<evidence type="ECO:0000313" key="13">
    <source>
        <dbReference type="Proteomes" id="UP000235145"/>
    </source>
</evidence>
<dbReference type="InterPro" id="IPR045051">
    <property type="entry name" value="SBT"/>
</dbReference>
<sequence>MAIQHSLIFNICFLLLLLPKSIQAESDSNRKVYVVYMGHNARDDASTSSFHLRMLQEVVGRDAKKHMLQRYSKSFHGFSARLTEEEVKKLSGMEGVVSVFPSKSNKLATASSWDFLGFPLTVNRSTTESDIIIGVFDTGIWPESASFTDLGYGPPPAKWKGICEANFTCNNKIIGARYFKADGIYDPKELKSPRDSDGHGTHTASTAAGNVVRNANLLGLQSGIARGGVPRARIAVYKVCWIEGCRSEDVLSAFEAAIADGVDIITVSAGLTSAEELFNDVYAIGSFHAMQKGILTVQSAMNEGPMPQTTGSIAPWILSVGASTKNPDLITPVRLGNGIVVNGVSINPFTLDRMYPLIYAGDVPNITAGFNGSISRFCVPNSLDKNLVKGKIILCDAISTGEPEMLAGAVGSIMTYPGPYFELVRSYTLPVSAVNSEQAIRIARYIQSTRNATAIIMKSEDDNNATRPYVASFSSRGPNPTITSILKPDLTAPGVRILAAWPPVAPITEVEGDRRAVPFNMISGTSMACPHVSGIAAYIKTFNPTWSPAAIKSALMTTASTMSARINTDAEFAYGAGNLNPIKAMKPGLIYDADEVDYVSLLCQEGYSSQHIRSLTGDNSSSCSQIMEQTKDLNYPSFVIPTLRKKVIDSSFNRTVTNVGSATSTYRAFITQPLVSGLRIQVEPNVLRFQHIGQKLSFKVSVQATIQNLDNPIVSGALTWDDGLHQVRSPIVVHVP</sequence>
<dbReference type="GO" id="GO:0005576">
    <property type="term" value="C:extracellular region"/>
    <property type="evidence" value="ECO:0000318"/>
    <property type="project" value="GO_Central"/>
</dbReference>
<reference evidence="12 13" key="1">
    <citation type="journal article" date="2017" name="Nat. Commun.">
        <title>Genome assembly with in vitro proximity ligation data and whole-genome triplication in lettuce.</title>
        <authorList>
            <person name="Reyes-Chin-Wo S."/>
            <person name="Wang Z."/>
            <person name="Yang X."/>
            <person name="Kozik A."/>
            <person name="Arikit S."/>
            <person name="Song C."/>
            <person name="Xia L."/>
            <person name="Froenicke L."/>
            <person name="Lavelle D.O."/>
            <person name="Truco M.J."/>
            <person name="Xia R."/>
            <person name="Zhu S."/>
            <person name="Xu C."/>
            <person name="Xu H."/>
            <person name="Xu X."/>
            <person name="Cox K."/>
            <person name="Korf I."/>
            <person name="Meyers B.C."/>
            <person name="Michelmore R.W."/>
        </authorList>
    </citation>
    <scope>NUCLEOTIDE SEQUENCE [LARGE SCALE GENOMIC DNA]</scope>
    <source>
        <strain evidence="13">cv. Salinas</strain>
        <tissue evidence="12">Seedlings</tissue>
    </source>
</reference>
<keyword evidence="3 8" id="KW-0732">Signal</keyword>
<feature type="signal peptide" evidence="8">
    <location>
        <begin position="1"/>
        <end position="24"/>
    </location>
</feature>
<dbReference type="Pfam" id="PF05922">
    <property type="entry name" value="Inhibitor_I9"/>
    <property type="match status" value="1"/>
</dbReference>
<dbReference type="InterPro" id="IPR034197">
    <property type="entry name" value="Peptidases_S8_3"/>
</dbReference>
<dbReference type="Gene3D" id="2.60.40.2310">
    <property type="match status" value="1"/>
</dbReference>
<keyword evidence="2 7" id="KW-0645">Protease</keyword>
<dbReference type="PROSITE" id="PS00138">
    <property type="entry name" value="SUBTILASE_SER"/>
    <property type="match status" value="1"/>
</dbReference>
<feature type="domain" description="Subtilisin-like protease fibronectin type-III" evidence="11">
    <location>
        <begin position="632"/>
        <end position="733"/>
    </location>
</feature>
<dbReference type="InterPro" id="IPR010259">
    <property type="entry name" value="S8pro/Inhibitor_I9"/>
</dbReference>
<dbReference type="PRINTS" id="PR00723">
    <property type="entry name" value="SUBTILISIN"/>
</dbReference>
<dbReference type="CDD" id="cd04852">
    <property type="entry name" value="Peptidases_S8_3"/>
    <property type="match status" value="1"/>
</dbReference>
<dbReference type="Proteomes" id="UP000235145">
    <property type="component" value="Unassembled WGS sequence"/>
</dbReference>
<dbReference type="GO" id="GO:0004252">
    <property type="term" value="F:serine-type endopeptidase activity"/>
    <property type="evidence" value="ECO:0000318"/>
    <property type="project" value="GO_Central"/>
</dbReference>
<evidence type="ECO:0000256" key="8">
    <source>
        <dbReference type="SAM" id="SignalP"/>
    </source>
</evidence>
<evidence type="ECO:0000259" key="11">
    <source>
        <dbReference type="Pfam" id="PF17766"/>
    </source>
</evidence>
<dbReference type="Pfam" id="PF17766">
    <property type="entry name" value="fn3_6"/>
    <property type="match status" value="1"/>
</dbReference>
<feature type="active site" description="Charge relay system" evidence="6 7">
    <location>
        <position position="199"/>
    </location>
</feature>
<dbReference type="Gene3D" id="3.50.30.30">
    <property type="match status" value="1"/>
</dbReference>
<proteinExistence type="inferred from homology"/>
<dbReference type="OrthoDB" id="206201at2759"/>